<organism evidence="1">
    <name type="scientific">marine sediment metagenome</name>
    <dbReference type="NCBI Taxonomy" id="412755"/>
    <lineage>
        <taxon>unclassified sequences</taxon>
        <taxon>metagenomes</taxon>
        <taxon>ecological metagenomes</taxon>
    </lineage>
</organism>
<accession>X0V1F5</accession>
<gene>
    <name evidence="1" type="ORF">S01H1_44168</name>
</gene>
<reference evidence="1" key="1">
    <citation type="journal article" date="2014" name="Front. Microbiol.">
        <title>High frequency of phylogenetically diverse reductive dehalogenase-homologous genes in deep subseafloor sedimentary metagenomes.</title>
        <authorList>
            <person name="Kawai M."/>
            <person name="Futagami T."/>
            <person name="Toyoda A."/>
            <person name="Takaki Y."/>
            <person name="Nishi S."/>
            <person name="Hori S."/>
            <person name="Arai W."/>
            <person name="Tsubouchi T."/>
            <person name="Morono Y."/>
            <person name="Uchiyama I."/>
            <person name="Ito T."/>
            <person name="Fujiyama A."/>
            <person name="Inagaki F."/>
            <person name="Takami H."/>
        </authorList>
    </citation>
    <scope>NUCLEOTIDE SEQUENCE</scope>
    <source>
        <strain evidence="1">Expedition CK06-06</strain>
    </source>
</reference>
<protein>
    <submittedName>
        <fullName evidence="1">Uncharacterized protein</fullName>
    </submittedName>
</protein>
<sequence length="81" mass="9349">MADKTIKQITAGEVIKKRTAWEAYYQSLHTIQKEDDDYYELVYDAGIPKKLGPQMTPSTARDWVDFGIMHYTLDNPKVIVP</sequence>
<proteinExistence type="predicted"/>
<feature type="non-terminal residue" evidence="1">
    <location>
        <position position="81"/>
    </location>
</feature>
<dbReference type="EMBL" id="BARS01028166">
    <property type="protein sequence ID" value="GAG05277.1"/>
    <property type="molecule type" value="Genomic_DNA"/>
</dbReference>
<evidence type="ECO:0000313" key="1">
    <source>
        <dbReference type="EMBL" id="GAG05277.1"/>
    </source>
</evidence>
<dbReference type="AlphaFoldDB" id="X0V1F5"/>
<comment type="caution">
    <text evidence="1">The sequence shown here is derived from an EMBL/GenBank/DDBJ whole genome shotgun (WGS) entry which is preliminary data.</text>
</comment>
<name>X0V1F5_9ZZZZ</name>